<dbReference type="AlphaFoldDB" id="A0A9W9SKE4"/>
<sequence length="182" mass="20440">MIKLTILSEKLPELTSEQFKHEFREVHANQTKDVATNLGIILKYVQGLALPLVGQKSLSNLPLKEGKDCQSFAQLTWPALVVMQGSFLTEGYRNSAGKHRFANPQMIFLTEQLGQIHNIESKNADEICVVVVVQAKSECSDFEERWATHASYCLSICPKYTRNRNALESVQFSLGRNSIPAE</sequence>
<comment type="caution">
    <text evidence="1">The sequence shown here is derived from an EMBL/GenBank/DDBJ whole genome shotgun (WGS) entry which is preliminary data.</text>
</comment>
<dbReference type="Proteomes" id="UP001147747">
    <property type="component" value="Unassembled WGS sequence"/>
</dbReference>
<organism evidence="1 2">
    <name type="scientific">Penicillium cosmopolitanum</name>
    <dbReference type="NCBI Taxonomy" id="1131564"/>
    <lineage>
        <taxon>Eukaryota</taxon>
        <taxon>Fungi</taxon>
        <taxon>Dikarya</taxon>
        <taxon>Ascomycota</taxon>
        <taxon>Pezizomycotina</taxon>
        <taxon>Eurotiomycetes</taxon>
        <taxon>Eurotiomycetidae</taxon>
        <taxon>Eurotiales</taxon>
        <taxon>Aspergillaceae</taxon>
        <taxon>Penicillium</taxon>
    </lineage>
</organism>
<reference evidence="1" key="1">
    <citation type="submission" date="2022-12" db="EMBL/GenBank/DDBJ databases">
        <authorList>
            <person name="Petersen C."/>
        </authorList>
    </citation>
    <scope>NUCLEOTIDE SEQUENCE</scope>
    <source>
        <strain evidence="1">IBT 29677</strain>
    </source>
</reference>
<gene>
    <name evidence="1" type="ORF">N7509_012694</name>
</gene>
<dbReference type="GeneID" id="81376311"/>
<dbReference type="EMBL" id="JAPZBU010000011">
    <property type="protein sequence ID" value="KAJ5379575.1"/>
    <property type="molecule type" value="Genomic_DNA"/>
</dbReference>
<evidence type="ECO:0000313" key="2">
    <source>
        <dbReference type="Proteomes" id="UP001147747"/>
    </source>
</evidence>
<name>A0A9W9SKE4_9EURO</name>
<dbReference type="OrthoDB" id="4351247at2759"/>
<dbReference type="RefSeq" id="XP_056483361.1">
    <property type="nucleotide sequence ID" value="XM_056637331.1"/>
</dbReference>
<accession>A0A9W9SKE4</accession>
<keyword evidence="2" id="KW-1185">Reference proteome</keyword>
<protein>
    <recommendedName>
        <fullName evidence="3">EthD domain-containing protein</fullName>
    </recommendedName>
</protein>
<evidence type="ECO:0008006" key="3">
    <source>
        <dbReference type="Google" id="ProtNLM"/>
    </source>
</evidence>
<reference evidence="1" key="2">
    <citation type="journal article" date="2023" name="IMA Fungus">
        <title>Comparative genomic study of the Penicillium genus elucidates a diverse pangenome and 15 lateral gene transfer events.</title>
        <authorList>
            <person name="Petersen C."/>
            <person name="Sorensen T."/>
            <person name="Nielsen M.R."/>
            <person name="Sondergaard T.E."/>
            <person name="Sorensen J.L."/>
            <person name="Fitzpatrick D.A."/>
            <person name="Frisvad J.C."/>
            <person name="Nielsen K.L."/>
        </authorList>
    </citation>
    <scope>NUCLEOTIDE SEQUENCE</scope>
    <source>
        <strain evidence="1">IBT 29677</strain>
    </source>
</reference>
<dbReference type="Gene3D" id="3.30.70.100">
    <property type="match status" value="1"/>
</dbReference>
<evidence type="ECO:0000313" key="1">
    <source>
        <dbReference type="EMBL" id="KAJ5379575.1"/>
    </source>
</evidence>
<proteinExistence type="predicted"/>